<dbReference type="Proteomes" id="UP001352852">
    <property type="component" value="Unassembled WGS sequence"/>
</dbReference>
<evidence type="ECO:0000313" key="1">
    <source>
        <dbReference type="EMBL" id="MED6275498.1"/>
    </source>
</evidence>
<accession>A0ABU7DK78</accession>
<proteinExistence type="predicted"/>
<reference evidence="1 2" key="1">
    <citation type="submission" date="2021-06" db="EMBL/GenBank/DDBJ databases">
        <authorList>
            <person name="Palmer J.M."/>
        </authorList>
    </citation>
    <scope>NUCLEOTIDE SEQUENCE [LARGE SCALE GENOMIC DNA]</scope>
    <source>
        <strain evidence="1 2">CL_MEX2019</strain>
        <tissue evidence="1">Muscle</tissue>
    </source>
</reference>
<evidence type="ECO:0000313" key="2">
    <source>
        <dbReference type="Proteomes" id="UP001352852"/>
    </source>
</evidence>
<dbReference type="EMBL" id="JAHUTJ010027932">
    <property type="protein sequence ID" value="MED6275498.1"/>
    <property type="molecule type" value="Genomic_DNA"/>
</dbReference>
<gene>
    <name evidence="1" type="ORF">CHARACLAT_027017</name>
</gene>
<organism evidence="1 2">
    <name type="scientific">Characodon lateralis</name>
    <dbReference type="NCBI Taxonomy" id="208331"/>
    <lineage>
        <taxon>Eukaryota</taxon>
        <taxon>Metazoa</taxon>
        <taxon>Chordata</taxon>
        <taxon>Craniata</taxon>
        <taxon>Vertebrata</taxon>
        <taxon>Euteleostomi</taxon>
        <taxon>Actinopterygii</taxon>
        <taxon>Neopterygii</taxon>
        <taxon>Teleostei</taxon>
        <taxon>Neoteleostei</taxon>
        <taxon>Acanthomorphata</taxon>
        <taxon>Ovalentaria</taxon>
        <taxon>Atherinomorphae</taxon>
        <taxon>Cyprinodontiformes</taxon>
        <taxon>Goodeidae</taxon>
        <taxon>Characodon</taxon>
    </lineage>
</organism>
<keyword evidence="2" id="KW-1185">Reference proteome</keyword>
<comment type="caution">
    <text evidence="1">The sequence shown here is derived from an EMBL/GenBank/DDBJ whole genome shotgun (WGS) entry which is preliminary data.</text>
</comment>
<protein>
    <recommendedName>
        <fullName evidence="3">Secreted protein</fullName>
    </recommendedName>
</protein>
<sequence length="66" mass="7589">MCYITVLKTLILAGNLIFQKSCMCGAERLFPVHGNEMCLICVLPVLSELRYCCGIQRPLRYFLYLI</sequence>
<name>A0ABU7DK78_9TELE</name>
<evidence type="ECO:0008006" key="3">
    <source>
        <dbReference type="Google" id="ProtNLM"/>
    </source>
</evidence>